<reference evidence="4" key="1">
    <citation type="journal article" date="2022" name="Int. J. Syst. Evol. Microbiol.">
        <title>Anaeromyxobacter oryzae sp. nov., Anaeromyxobacter diazotrophicus sp. nov. and Anaeromyxobacter paludicola sp. nov., isolated from paddy soils.</title>
        <authorList>
            <person name="Itoh H."/>
            <person name="Xu Z."/>
            <person name="Mise K."/>
            <person name="Masuda Y."/>
            <person name="Ushijima N."/>
            <person name="Hayakawa C."/>
            <person name="Shiratori Y."/>
            <person name="Senoo K."/>
        </authorList>
    </citation>
    <scope>NUCLEOTIDE SEQUENCE [LARGE SCALE GENOMIC DNA]</scope>
    <source>
        <strain evidence="4">Red232</strain>
    </source>
</reference>
<name>A0ABN6MXH8_9BACT</name>
<gene>
    <name evidence="3" type="ORF">AMOR_46320</name>
</gene>
<dbReference type="RefSeq" id="WP_248354648.1">
    <property type="nucleotide sequence ID" value="NZ_AP025591.1"/>
</dbReference>
<evidence type="ECO:0000313" key="3">
    <source>
        <dbReference type="EMBL" id="BDG05636.1"/>
    </source>
</evidence>
<keyword evidence="2" id="KW-0472">Membrane</keyword>
<keyword evidence="2" id="KW-1133">Transmembrane helix</keyword>
<dbReference type="Proteomes" id="UP001162891">
    <property type="component" value="Chromosome"/>
</dbReference>
<keyword evidence="2" id="KW-0812">Transmembrane</keyword>
<keyword evidence="4" id="KW-1185">Reference proteome</keyword>
<feature type="region of interest" description="Disordered" evidence="1">
    <location>
        <begin position="386"/>
        <end position="406"/>
    </location>
</feature>
<feature type="transmembrane region" description="Helical" evidence="2">
    <location>
        <begin position="361"/>
        <end position="382"/>
    </location>
</feature>
<evidence type="ECO:0000313" key="4">
    <source>
        <dbReference type="Proteomes" id="UP001162891"/>
    </source>
</evidence>
<evidence type="ECO:0000256" key="1">
    <source>
        <dbReference type="SAM" id="MobiDB-lite"/>
    </source>
</evidence>
<protein>
    <recommendedName>
        <fullName evidence="5">Chemotaxis protein</fullName>
    </recommendedName>
</protein>
<organism evidence="3 4">
    <name type="scientific">Anaeromyxobacter oryzae</name>
    <dbReference type="NCBI Taxonomy" id="2918170"/>
    <lineage>
        <taxon>Bacteria</taxon>
        <taxon>Pseudomonadati</taxon>
        <taxon>Myxococcota</taxon>
        <taxon>Myxococcia</taxon>
        <taxon>Myxococcales</taxon>
        <taxon>Cystobacterineae</taxon>
        <taxon>Anaeromyxobacteraceae</taxon>
        <taxon>Anaeromyxobacter</taxon>
    </lineage>
</organism>
<accession>A0ABN6MXH8</accession>
<sequence length="406" mass="43688">MHRDRKSRHALTFREYRSLLGVLALAAWGCTTVQQGGTQRTALMEASGTRLTVADLRAMSNLLAVSVPGTIEAAADEIGARSPDAATRRRAVLWKVEVIPAFYQALFYSDSLAAALDAWSLSIQLEQAVSTGAWRDRLGTMQPAAVEATHRVRMQIEATVKATARTTEGFDRARVVVERWAGNNPVVGPISSRPSIIPELVRLAEGGLDISVFQVMANIPATVADLATRMDIYAAYLPKAARWQAELMADDFAGGAEMQRALATLASVERLTERTNALLSPAGLRGALDDASARVRAERIAALASIDGQRVETLAYLTRERVAAVADLDHQREAMARQVDELRGKVSSDADELAGRVIRRATLAVALLLVLAAALALAVIRLGQRSRRGGPRTSEETSSAPPIVPP</sequence>
<evidence type="ECO:0008006" key="5">
    <source>
        <dbReference type="Google" id="ProtNLM"/>
    </source>
</evidence>
<proteinExistence type="predicted"/>
<dbReference type="EMBL" id="AP025591">
    <property type="protein sequence ID" value="BDG05636.1"/>
    <property type="molecule type" value="Genomic_DNA"/>
</dbReference>
<evidence type="ECO:0000256" key="2">
    <source>
        <dbReference type="SAM" id="Phobius"/>
    </source>
</evidence>